<dbReference type="PROSITE" id="PS50980">
    <property type="entry name" value="COA_CT_NTER"/>
    <property type="match status" value="1"/>
</dbReference>
<dbReference type="GO" id="GO:0005739">
    <property type="term" value="C:mitochondrion"/>
    <property type="evidence" value="ECO:0007669"/>
    <property type="project" value="TreeGrafter"/>
</dbReference>
<feature type="domain" description="CoA carboxyltransferase N-terminal" evidence="9">
    <location>
        <begin position="44"/>
        <end position="301"/>
    </location>
</feature>
<dbReference type="Proteomes" id="UP001107558">
    <property type="component" value="Chromosome 4"/>
</dbReference>
<dbReference type="InterPro" id="IPR011763">
    <property type="entry name" value="COA_CT_C"/>
</dbReference>
<gene>
    <name evidence="11" type="ORF">PVAND_015549</name>
</gene>
<protein>
    <recommendedName>
        <fullName evidence="8">Probable methylcrotonoyl-CoA carboxylase beta chain, mitochondrial</fullName>
        <ecNumber evidence="3">6.4.1.4</ecNumber>
    </recommendedName>
    <alternativeName>
        <fullName evidence="6">3-methylcrotonyl-CoA carboxylase 2</fullName>
    </alternativeName>
    <alternativeName>
        <fullName evidence="4">3-methylcrotonyl-CoA carboxylase non-biotin-containing subunit</fullName>
    </alternativeName>
    <alternativeName>
        <fullName evidence="5">3-methylcrotonyl-CoA:carbon dioxide ligase subunit beta</fullName>
    </alternativeName>
</protein>
<evidence type="ECO:0000256" key="2">
    <source>
        <dbReference type="ARBA" id="ARBA00025711"/>
    </source>
</evidence>
<evidence type="ECO:0000256" key="4">
    <source>
        <dbReference type="ARBA" id="ARBA00031109"/>
    </source>
</evidence>
<evidence type="ECO:0000313" key="11">
    <source>
        <dbReference type="EMBL" id="KAG5667572.1"/>
    </source>
</evidence>
<keyword evidence="12" id="KW-1185">Reference proteome</keyword>
<name>A0A9J6BCJ8_POLVA</name>
<dbReference type="InterPro" id="IPR029045">
    <property type="entry name" value="ClpP/crotonase-like_dom_sf"/>
</dbReference>
<dbReference type="PANTHER" id="PTHR22855:SF13">
    <property type="entry name" value="METHYLCROTONOYL-COA CARBOXYLASE BETA CHAIN, MITOCHONDRIAL"/>
    <property type="match status" value="1"/>
</dbReference>
<reference evidence="11" key="1">
    <citation type="submission" date="2021-03" db="EMBL/GenBank/DDBJ databases">
        <title>Chromosome level genome of the anhydrobiotic midge Polypedilum vanderplanki.</title>
        <authorList>
            <person name="Yoshida Y."/>
            <person name="Kikawada T."/>
            <person name="Gusev O."/>
        </authorList>
    </citation>
    <scope>NUCLEOTIDE SEQUENCE</scope>
    <source>
        <strain evidence="11">NIAS01</strain>
        <tissue evidence="11">Whole body or cell culture</tissue>
    </source>
</reference>
<comment type="caution">
    <text evidence="11">The sequence shown here is derived from an EMBL/GenBank/DDBJ whole genome shotgun (WGS) entry which is preliminary data.</text>
</comment>
<dbReference type="PROSITE" id="PS50989">
    <property type="entry name" value="COA_CT_CTER"/>
    <property type="match status" value="1"/>
</dbReference>
<organism evidence="11 12">
    <name type="scientific">Polypedilum vanderplanki</name>
    <name type="common">Sleeping chironomid midge</name>
    <dbReference type="NCBI Taxonomy" id="319348"/>
    <lineage>
        <taxon>Eukaryota</taxon>
        <taxon>Metazoa</taxon>
        <taxon>Ecdysozoa</taxon>
        <taxon>Arthropoda</taxon>
        <taxon>Hexapoda</taxon>
        <taxon>Insecta</taxon>
        <taxon>Pterygota</taxon>
        <taxon>Neoptera</taxon>
        <taxon>Endopterygota</taxon>
        <taxon>Diptera</taxon>
        <taxon>Nematocera</taxon>
        <taxon>Chironomoidea</taxon>
        <taxon>Chironomidae</taxon>
        <taxon>Chironominae</taxon>
        <taxon>Polypedilum</taxon>
        <taxon>Polypedilum</taxon>
    </lineage>
</organism>
<dbReference type="Pfam" id="PF01039">
    <property type="entry name" value="Carboxyl_trans"/>
    <property type="match status" value="1"/>
</dbReference>
<feature type="domain" description="CoA carboxyltransferase C-terminal" evidence="10">
    <location>
        <begin position="313"/>
        <end position="562"/>
    </location>
</feature>
<dbReference type="InterPro" id="IPR011762">
    <property type="entry name" value="COA_CT_N"/>
</dbReference>
<dbReference type="InterPro" id="IPR034733">
    <property type="entry name" value="AcCoA_carboxyl_beta"/>
</dbReference>
<evidence type="ECO:0000313" key="12">
    <source>
        <dbReference type="Proteomes" id="UP001107558"/>
    </source>
</evidence>
<dbReference type="PANTHER" id="PTHR22855">
    <property type="entry name" value="ACETYL, PROPIONYL, PYRUVATE, AND GLUTACONYL CARBOXYLASE-RELATED"/>
    <property type="match status" value="1"/>
</dbReference>
<evidence type="ECO:0000256" key="7">
    <source>
        <dbReference type="ARBA" id="ARBA00052347"/>
    </source>
</evidence>
<dbReference type="FunFam" id="3.90.226.10:FF:000004">
    <property type="entry name" value="Methylcrotonoyl-CoA carboxylase beta chain"/>
    <property type="match status" value="1"/>
</dbReference>
<dbReference type="AlphaFoldDB" id="A0A9J6BCJ8"/>
<sequence length="570" mass="62573">MLNLKRQTLNLTLRHVRQLHMFEANVITSKIDKNSTEYQENFNSLKAMVNNLQLITQNVLRTDETAIKRHQSKNKLLVRDRINKLLDPNSAFLELSQLAGYELYGKEQVNSAGIVTGIGKVSGQLAMIVGNDATVKGGTYYPITVKKHLRAQEIAQENRLPCIYLVDSGGANLPRQAEVFPDKQHFGRIFFNQANMSALNIPQIAVVMGSCTAGGAYVPAMADESIIVKQQGTIFLAGPPLVKAATGEEVSAEDLGGADLHCRTSGVTDHYALDDEHALYLARQVVANLNLPATNNYNELLSLNYRNQTPMTNIEEPLYDPTELYGIVNSSLTKNFDIREVIARIVDGSRFQEFKKFYGDTLVCGFAKLYGTTIGIVGNNGVLFSESALKGAHFIQLCSQRGIPLLFLQNITGFMVGREAESQGIAKNGAKMVNAVATARVPKLTVIVGGSYGAGNYGMCGRAYSPRFLYMWPNSRISVMGGAQAAGVIAQITEDQYKRSGKEWTQEIGDKIKAPLIKQFEAESSAYYSTARLWDDGIIDPVDTRRVLGLSLAAALNAPIEETKHGVFRM</sequence>
<accession>A0A9J6BCJ8</accession>
<dbReference type="OrthoDB" id="439921at2759"/>
<dbReference type="SUPFAM" id="SSF52096">
    <property type="entry name" value="ClpP/crotonase"/>
    <property type="match status" value="2"/>
</dbReference>
<comment type="similarity">
    <text evidence="1">Belongs to the AccD/PCCB family.</text>
</comment>
<evidence type="ECO:0000256" key="3">
    <source>
        <dbReference type="ARBA" id="ARBA00026116"/>
    </source>
</evidence>
<dbReference type="EMBL" id="JADBJN010000004">
    <property type="protein sequence ID" value="KAG5667572.1"/>
    <property type="molecule type" value="Genomic_DNA"/>
</dbReference>
<evidence type="ECO:0000256" key="5">
    <source>
        <dbReference type="ARBA" id="ARBA00031237"/>
    </source>
</evidence>
<proteinExistence type="inferred from homology"/>
<dbReference type="Gene3D" id="3.90.226.10">
    <property type="entry name" value="2-enoyl-CoA Hydratase, Chain A, domain 1"/>
    <property type="match status" value="2"/>
</dbReference>
<dbReference type="GO" id="GO:0006552">
    <property type="term" value="P:L-leucine catabolic process"/>
    <property type="evidence" value="ECO:0007669"/>
    <property type="project" value="TreeGrafter"/>
</dbReference>
<evidence type="ECO:0000259" key="9">
    <source>
        <dbReference type="PROSITE" id="PS50980"/>
    </source>
</evidence>
<dbReference type="FunFam" id="3.90.226.10:FF:000007">
    <property type="entry name" value="Methylcrotonoyl-CoA carboxylase subunit beta"/>
    <property type="match status" value="1"/>
</dbReference>
<evidence type="ECO:0000256" key="1">
    <source>
        <dbReference type="ARBA" id="ARBA00006102"/>
    </source>
</evidence>
<evidence type="ECO:0000256" key="6">
    <source>
        <dbReference type="ARBA" id="ARBA00031404"/>
    </source>
</evidence>
<evidence type="ECO:0000256" key="8">
    <source>
        <dbReference type="ARBA" id="ARBA00069234"/>
    </source>
</evidence>
<dbReference type="GO" id="GO:1905202">
    <property type="term" value="C:methylcrotonoyl-CoA carboxylase complex"/>
    <property type="evidence" value="ECO:0007669"/>
    <property type="project" value="TreeGrafter"/>
</dbReference>
<comment type="pathway">
    <text evidence="2">Amino-acid degradation; L-leucine degradation; (S)-3-hydroxy-3-methylglutaryl-CoA from 3-isovaleryl-CoA: step 2/3.</text>
</comment>
<dbReference type="EC" id="6.4.1.4" evidence="3"/>
<evidence type="ECO:0000259" key="10">
    <source>
        <dbReference type="PROSITE" id="PS50989"/>
    </source>
</evidence>
<dbReference type="InterPro" id="IPR045190">
    <property type="entry name" value="MCCB/AccD1-like"/>
</dbReference>
<comment type="catalytic activity">
    <reaction evidence="7">
        <text>3-methylbut-2-enoyl-CoA + hydrogencarbonate + ATP = 3-methyl-(2E)-glutaconyl-CoA + ADP + phosphate + H(+)</text>
        <dbReference type="Rhea" id="RHEA:13589"/>
        <dbReference type="ChEBI" id="CHEBI:15378"/>
        <dbReference type="ChEBI" id="CHEBI:17544"/>
        <dbReference type="ChEBI" id="CHEBI:30616"/>
        <dbReference type="ChEBI" id="CHEBI:43474"/>
        <dbReference type="ChEBI" id="CHEBI:57344"/>
        <dbReference type="ChEBI" id="CHEBI:57346"/>
        <dbReference type="ChEBI" id="CHEBI:456216"/>
        <dbReference type="EC" id="6.4.1.4"/>
    </reaction>
</comment>
<dbReference type="GO" id="GO:0004485">
    <property type="term" value="F:methylcrotonoyl-CoA carboxylase activity"/>
    <property type="evidence" value="ECO:0007669"/>
    <property type="project" value="UniProtKB-EC"/>
</dbReference>